<dbReference type="Proteomes" id="UP000194139">
    <property type="component" value="Chromosome"/>
</dbReference>
<evidence type="ECO:0000313" key="5">
    <source>
        <dbReference type="Proteomes" id="UP000194139"/>
    </source>
</evidence>
<name>A0A1W6YWA9_9BORD</name>
<dbReference type="AlphaFoldDB" id="A0A1W6YWA9"/>
<feature type="domain" description="NERD" evidence="2">
    <location>
        <begin position="19"/>
        <end position="111"/>
    </location>
</feature>
<dbReference type="Gene3D" id="3.40.50.300">
    <property type="entry name" value="P-loop containing nucleotide triphosphate hydrolases"/>
    <property type="match status" value="2"/>
</dbReference>
<dbReference type="InterPro" id="IPR011528">
    <property type="entry name" value="NERD"/>
</dbReference>
<evidence type="ECO:0000259" key="3">
    <source>
        <dbReference type="Pfam" id="PF13538"/>
    </source>
</evidence>
<feature type="domain" description="UvrD-like helicase C-terminal" evidence="3">
    <location>
        <begin position="482"/>
        <end position="530"/>
    </location>
</feature>
<dbReference type="SUPFAM" id="SSF52540">
    <property type="entry name" value="P-loop containing nucleoside triphosphate hydrolases"/>
    <property type="match status" value="1"/>
</dbReference>
<dbReference type="GO" id="GO:0043138">
    <property type="term" value="F:3'-5' DNA helicase activity"/>
    <property type="evidence" value="ECO:0007669"/>
    <property type="project" value="TreeGrafter"/>
</dbReference>
<proteinExistence type="predicted"/>
<evidence type="ECO:0000256" key="1">
    <source>
        <dbReference type="ARBA" id="ARBA00034923"/>
    </source>
</evidence>
<organism evidence="4 5">
    <name type="scientific">Bordetella genomosp. 9</name>
    <dbReference type="NCBI Taxonomy" id="1416803"/>
    <lineage>
        <taxon>Bacteria</taxon>
        <taxon>Pseudomonadati</taxon>
        <taxon>Pseudomonadota</taxon>
        <taxon>Betaproteobacteria</taxon>
        <taxon>Burkholderiales</taxon>
        <taxon>Alcaligenaceae</taxon>
        <taxon>Bordetella</taxon>
    </lineage>
</organism>
<dbReference type="RefSeq" id="WP_086071514.1">
    <property type="nucleotide sequence ID" value="NZ_CP021109.1"/>
</dbReference>
<dbReference type="Pfam" id="PF13538">
    <property type="entry name" value="UvrD_C_2"/>
    <property type="match status" value="1"/>
</dbReference>
<accession>A0A1W6YWA9</accession>
<dbReference type="Pfam" id="PF08378">
    <property type="entry name" value="NERD"/>
    <property type="match status" value="1"/>
</dbReference>
<dbReference type="GO" id="GO:0003677">
    <property type="term" value="F:DNA binding"/>
    <property type="evidence" value="ECO:0007669"/>
    <property type="project" value="InterPro"/>
</dbReference>
<dbReference type="GO" id="GO:0000725">
    <property type="term" value="P:recombinational repair"/>
    <property type="evidence" value="ECO:0007669"/>
    <property type="project" value="TreeGrafter"/>
</dbReference>
<keyword evidence="5" id="KW-1185">Reference proteome</keyword>
<dbReference type="InterPro" id="IPR000212">
    <property type="entry name" value="DNA_helicase_UvrD/REP"/>
</dbReference>
<dbReference type="EMBL" id="CP021109">
    <property type="protein sequence ID" value="ARP85360.1"/>
    <property type="molecule type" value="Genomic_DNA"/>
</dbReference>
<dbReference type="PANTHER" id="PTHR11070">
    <property type="entry name" value="UVRD / RECB / PCRA DNA HELICASE FAMILY MEMBER"/>
    <property type="match status" value="1"/>
</dbReference>
<dbReference type="GO" id="GO:0005524">
    <property type="term" value="F:ATP binding"/>
    <property type="evidence" value="ECO:0007669"/>
    <property type="project" value="InterPro"/>
</dbReference>
<dbReference type="InterPro" id="IPR027785">
    <property type="entry name" value="UvrD-like_helicase_C"/>
</dbReference>
<evidence type="ECO:0000313" key="4">
    <source>
        <dbReference type="EMBL" id="ARP85360.1"/>
    </source>
</evidence>
<protein>
    <recommendedName>
        <fullName evidence="1">DNA 3'-5' helicase II</fullName>
    </recommendedName>
</protein>
<sequence length="555" mass="61336">MAHIIPDGWESQQRSGPAQRELETLARLKAGLPDDYTVYHAVHWTNVEGRHAIYGEIDFVIVNRAGELLVIEQKSGALDETPEGLAKRHGGKTQLIPVQMARTAENLRAKLARTLDGAEVRLDYLLYCPDHRVVAPTTAGLSPERIVDAGRRDRLCAVIREILPAGDPAPAAVRVDRFLRDIIRLEIDVSALIGQARTMVTRLAGGLAHWARQLDIEPYRLRVTGTAGSGKTQLALAEYRDAIEQGKRPLYVCFNRPLADHFNRIAPAGGLACSFHMLCDRLVRAAGGAPDFSQPDAFGRLVDQAESLPVSPDFLFDTVIVDEGQDFDARWRDMVLRLAKPDARVLWLEDPMQNLYGNTPPDLPGWVRLRAQSNFRSPRPVVGFLQTILPDDVRIDAQAPVTDADVELISYHDEESLARAVKLGIRKCYSAGFRQEDVAVLSYHGHKSSQVLAKDRLGPHLLRRFTGEYDLFGQPVYSSGDVLAESVYRFKGQSVPAVVFAEIDFQELDERAIRKLFVGATRATLKLVLVAAEPAAAVLREKLGVGLAQDDGALT</sequence>
<dbReference type="PANTHER" id="PTHR11070:SF2">
    <property type="entry name" value="ATP-DEPENDENT DNA HELICASE SRS2"/>
    <property type="match status" value="1"/>
</dbReference>
<evidence type="ECO:0000259" key="2">
    <source>
        <dbReference type="Pfam" id="PF08378"/>
    </source>
</evidence>
<reference evidence="4 5" key="1">
    <citation type="submission" date="2017-05" db="EMBL/GenBank/DDBJ databases">
        <title>Complete and WGS of Bordetella genogroups.</title>
        <authorList>
            <person name="Spilker T."/>
            <person name="LiPuma J."/>
        </authorList>
    </citation>
    <scope>NUCLEOTIDE SEQUENCE [LARGE SCALE GENOMIC DNA]</scope>
    <source>
        <strain evidence="4 5">AU17164</strain>
    </source>
</reference>
<dbReference type="InterPro" id="IPR027417">
    <property type="entry name" value="P-loop_NTPase"/>
</dbReference>
<gene>
    <name evidence="4" type="ORF">CAL13_03360</name>
</gene>